<evidence type="ECO:0000313" key="3">
    <source>
        <dbReference type="Proteomes" id="UP001196661"/>
    </source>
</evidence>
<keyword evidence="3" id="KW-1185">Reference proteome</keyword>
<protein>
    <recommendedName>
        <fullName evidence="1">Winged helix domain-containing protein</fullName>
    </recommendedName>
</protein>
<dbReference type="SUPFAM" id="SSF52540">
    <property type="entry name" value="P-loop containing nucleoside triphosphate hydrolases"/>
    <property type="match status" value="1"/>
</dbReference>
<dbReference type="Proteomes" id="UP001196661">
    <property type="component" value="Unassembled WGS sequence"/>
</dbReference>
<comment type="caution">
    <text evidence="2">The sequence shown here is derived from an EMBL/GenBank/DDBJ whole genome shotgun (WGS) entry which is preliminary data.</text>
</comment>
<name>A0ABS5Y2Q5_9CYAN</name>
<accession>A0ABS5Y2Q5</accession>
<feature type="domain" description="Winged helix" evidence="1">
    <location>
        <begin position="5"/>
        <end position="211"/>
    </location>
</feature>
<dbReference type="InterPro" id="IPR054472">
    <property type="entry name" value="WHD"/>
</dbReference>
<dbReference type="RefSeq" id="WP_215618028.1">
    <property type="nucleotide sequence ID" value="NZ_JADOER010000005.1"/>
</dbReference>
<gene>
    <name evidence="2" type="ORF">IXB28_07920</name>
</gene>
<reference evidence="2 3" key="1">
    <citation type="journal article" date="2021" name="Mar. Drugs">
        <title>Genome Reduction and Secondary Metabolism of the Marine Sponge-Associated Cyanobacterium Leptothoe.</title>
        <authorList>
            <person name="Konstantinou D."/>
            <person name="Popin R.V."/>
            <person name="Fewer D.P."/>
            <person name="Sivonen K."/>
            <person name="Gkelis S."/>
        </authorList>
    </citation>
    <scope>NUCLEOTIDE SEQUENCE [LARGE SCALE GENOMIC DNA]</scope>
    <source>
        <strain evidence="2 3">TAU-MAC 1615</strain>
    </source>
</reference>
<dbReference type="InterPro" id="IPR027417">
    <property type="entry name" value="P-loop_NTPase"/>
</dbReference>
<dbReference type="Pfam" id="PF22977">
    <property type="entry name" value="WHD"/>
    <property type="match status" value="1"/>
</dbReference>
<organism evidence="2 3">
    <name type="scientific">Leptothoe kymatousa TAU-MAC 1615</name>
    <dbReference type="NCBI Taxonomy" id="2364775"/>
    <lineage>
        <taxon>Bacteria</taxon>
        <taxon>Bacillati</taxon>
        <taxon>Cyanobacteriota</taxon>
        <taxon>Cyanophyceae</taxon>
        <taxon>Nodosilineales</taxon>
        <taxon>Cymatolegaceae</taxon>
        <taxon>Leptothoe</taxon>
        <taxon>Leptothoe kymatousa</taxon>
    </lineage>
</organism>
<sequence length="445" mass="50404">MGSVPFANNWAYLDTELSWLERLLLVAVSQQRKNLKSVTKVAKTTSDKVTSDWWQGLVTIKNRAYDDAAPKPSSGPSLGYQKTLDQRILLSRASKVSLGLPAMQTALGLSLFEKKLVLMALAPEVQVRYGKLYHYLQTGAHCARGSLPTVELALRLLCRNESERRRARTRLTGPESLLKRRIVHCLDGADTFLGSQLQLAPEWVDYLLAENPDPGWPMRFVVANRFAYRCRQQVSWPDLSLPEPVQVRLEMAVAQPASRLLLVGETGVGKEQAAIALASQLKRPLYILELSQIPHGDWDKCLQELQDARHPMVLVKAAHHWLGRHASMDRALLQKWFDQSSAHILCTVQHRHLVRRQWRQQFTAIEIPRPNADVRLRLWHQGFPGGVKSMGKVRWRTLAEKLELLPGEIDNIVQTTISFAMAADAVTIDHLQQALAQHGYSWKLR</sequence>
<dbReference type="Gene3D" id="3.40.50.300">
    <property type="entry name" value="P-loop containing nucleotide triphosphate hydrolases"/>
    <property type="match status" value="1"/>
</dbReference>
<proteinExistence type="predicted"/>
<evidence type="ECO:0000259" key="1">
    <source>
        <dbReference type="Pfam" id="PF22977"/>
    </source>
</evidence>
<dbReference type="EMBL" id="JADOER010000005">
    <property type="protein sequence ID" value="MBT9312129.1"/>
    <property type="molecule type" value="Genomic_DNA"/>
</dbReference>
<evidence type="ECO:0000313" key="2">
    <source>
        <dbReference type="EMBL" id="MBT9312129.1"/>
    </source>
</evidence>